<evidence type="ECO:0000256" key="8">
    <source>
        <dbReference type="ARBA" id="ARBA00022918"/>
    </source>
</evidence>
<dbReference type="InterPro" id="IPR041373">
    <property type="entry name" value="RT_RNaseH"/>
</dbReference>
<evidence type="ECO:0000256" key="7">
    <source>
        <dbReference type="ARBA" id="ARBA00022801"/>
    </source>
</evidence>
<protein>
    <recommendedName>
        <fullName evidence="9">Reverse transcriptase RNase H-like domain-containing protein</fullName>
    </recommendedName>
</protein>
<dbReference type="SUPFAM" id="SSF56672">
    <property type="entry name" value="DNA/RNA polymerases"/>
    <property type="match status" value="2"/>
</dbReference>
<sequence length="432" mass="49779">MVNAIMTIMEYSMPLVDDLLADMETYLWFRSLDAVSGFWVIMMTRRARNILVFMDALGHFEWLRMPFGLKDAPMIYQRMVDNVLVSFNPEGVRQIMPSRCVWRKLRSARGDRSSVGWAKPRTKFEADHEAVATLDLVSELMNSPIADVFMHPTNPRWWSFVDDVCFGNETFNGCLDTRDKLLERFQECRTSVNFTANTFVQSRVDFLSYEVTDEKGMQSFLGALNYYSRFIQDFAVYVALLYHLNEEGFTSEVAKRSFATLQQIVADVPLLRHLAQVKPVPWTLFAKEWALSATLMLEYDGKMHHVHCCCRVLNDAEMNYHSAEKEVLALLLLLKMCYTQLVRLTIHAYTRFSTLDWVHKSKPLFGRATQFAVLLFPLTSDGQGLCIRTTSSGQANKFCRPRRFIGTNCPTEHKVTDSLLDPHLLYACLPQS</sequence>
<keyword evidence="7" id="KW-0378">Hydrolase</keyword>
<keyword evidence="3" id="KW-0548">Nucleotidyltransferase</keyword>
<name>A0A225W5Z0_9STRA</name>
<dbReference type="InterPro" id="IPR051320">
    <property type="entry name" value="Viral_Replic_Matur_Polypro"/>
</dbReference>
<dbReference type="InterPro" id="IPR043128">
    <property type="entry name" value="Rev_trsase/Diguanyl_cyclase"/>
</dbReference>
<evidence type="ECO:0000313" key="11">
    <source>
        <dbReference type="Proteomes" id="UP000198211"/>
    </source>
</evidence>
<gene>
    <name evidence="10" type="ORF">PHMEG_00014018</name>
</gene>
<keyword evidence="5" id="KW-0064">Aspartyl protease</keyword>
<dbReference type="OrthoDB" id="118948at2759"/>
<evidence type="ECO:0000256" key="2">
    <source>
        <dbReference type="ARBA" id="ARBA00022679"/>
    </source>
</evidence>
<organism evidence="10 11">
    <name type="scientific">Phytophthora megakarya</name>
    <dbReference type="NCBI Taxonomy" id="4795"/>
    <lineage>
        <taxon>Eukaryota</taxon>
        <taxon>Sar</taxon>
        <taxon>Stramenopiles</taxon>
        <taxon>Oomycota</taxon>
        <taxon>Peronosporomycetes</taxon>
        <taxon>Peronosporales</taxon>
        <taxon>Peronosporaceae</taxon>
        <taxon>Phytophthora</taxon>
    </lineage>
</organism>
<keyword evidence="1" id="KW-0645">Protease</keyword>
<evidence type="ECO:0000256" key="3">
    <source>
        <dbReference type="ARBA" id="ARBA00022695"/>
    </source>
</evidence>
<proteinExistence type="predicted"/>
<evidence type="ECO:0000256" key="4">
    <source>
        <dbReference type="ARBA" id="ARBA00022722"/>
    </source>
</evidence>
<evidence type="ECO:0000256" key="6">
    <source>
        <dbReference type="ARBA" id="ARBA00022759"/>
    </source>
</evidence>
<dbReference type="Pfam" id="PF17917">
    <property type="entry name" value="RT_RNaseH"/>
    <property type="match status" value="1"/>
</dbReference>
<evidence type="ECO:0000259" key="9">
    <source>
        <dbReference type="Pfam" id="PF17917"/>
    </source>
</evidence>
<dbReference type="GO" id="GO:0006508">
    <property type="term" value="P:proteolysis"/>
    <property type="evidence" value="ECO:0007669"/>
    <property type="project" value="UniProtKB-KW"/>
</dbReference>
<reference evidence="11" key="1">
    <citation type="submission" date="2017-03" db="EMBL/GenBank/DDBJ databases">
        <title>Phytopthora megakarya and P. palmivora, two closely related causual agents of cacao black pod achieved similar genome size and gene model numbers by different mechanisms.</title>
        <authorList>
            <person name="Ali S."/>
            <person name="Shao J."/>
            <person name="Larry D.J."/>
            <person name="Kronmiller B."/>
            <person name="Shen D."/>
            <person name="Strem M.D."/>
            <person name="Melnick R.L."/>
            <person name="Guiltinan M.J."/>
            <person name="Tyler B.M."/>
            <person name="Meinhardt L.W."/>
            <person name="Bailey B.A."/>
        </authorList>
    </citation>
    <scope>NUCLEOTIDE SEQUENCE [LARGE SCALE GENOMIC DNA]</scope>
    <source>
        <strain evidence="11">zdho120</strain>
    </source>
</reference>
<keyword evidence="2" id="KW-0808">Transferase</keyword>
<dbReference type="Gene3D" id="3.10.10.10">
    <property type="entry name" value="HIV Type 1 Reverse Transcriptase, subunit A, domain 1"/>
    <property type="match status" value="1"/>
</dbReference>
<dbReference type="AlphaFoldDB" id="A0A225W5Z0"/>
<comment type="caution">
    <text evidence="10">The sequence shown here is derived from an EMBL/GenBank/DDBJ whole genome shotgun (WGS) entry which is preliminary data.</text>
</comment>
<dbReference type="InterPro" id="IPR043502">
    <property type="entry name" value="DNA/RNA_pol_sf"/>
</dbReference>
<dbReference type="PANTHER" id="PTHR33064:SF37">
    <property type="entry name" value="RIBONUCLEASE H"/>
    <property type="match status" value="1"/>
</dbReference>
<dbReference type="GO" id="GO:0004519">
    <property type="term" value="F:endonuclease activity"/>
    <property type="evidence" value="ECO:0007669"/>
    <property type="project" value="UniProtKB-KW"/>
</dbReference>
<evidence type="ECO:0000256" key="5">
    <source>
        <dbReference type="ARBA" id="ARBA00022750"/>
    </source>
</evidence>
<keyword evidence="4" id="KW-0540">Nuclease</keyword>
<dbReference type="EMBL" id="NBNE01001757">
    <property type="protein sequence ID" value="OWZ12774.1"/>
    <property type="molecule type" value="Genomic_DNA"/>
</dbReference>
<dbReference type="Gene3D" id="3.30.70.270">
    <property type="match status" value="3"/>
</dbReference>
<accession>A0A225W5Z0</accession>
<keyword evidence="11" id="KW-1185">Reference proteome</keyword>
<dbReference type="Proteomes" id="UP000198211">
    <property type="component" value="Unassembled WGS sequence"/>
</dbReference>
<evidence type="ECO:0000313" key="10">
    <source>
        <dbReference type="EMBL" id="OWZ12774.1"/>
    </source>
</evidence>
<evidence type="ECO:0000256" key="1">
    <source>
        <dbReference type="ARBA" id="ARBA00022670"/>
    </source>
</evidence>
<feature type="domain" description="Reverse transcriptase RNase H-like" evidence="9">
    <location>
        <begin position="286"/>
        <end position="375"/>
    </location>
</feature>
<dbReference type="GO" id="GO:0003964">
    <property type="term" value="F:RNA-directed DNA polymerase activity"/>
    <property type="evidence" value="ECO:0007669"/>
    <property type="project" value="UniProtKB-KW"/>
</dbReference>
<keyword evidence="6" id="KW-0255">Endonuclease</keyword>
<dbReference type="PANTHER" id="PTHR33064">
    <property type="entry name" value="POL PROTEIN"/>
    <property type="match status" value="1"/>
</dbReference>
<keyword evidence="8" id="KW-0695">RNA-directed DNA polymerase</keyword>
<dbReference type="GO" id="GO:0004190">
    <property type="term" value="F:aspartic-type endopeptidase activity"/>
    <property type="evidence" value="ECO:0007669"/>
    <property type="project" value="UniProtKB-KW"/>
</dbReference>